<dbReference type="Proteomes" id="UP000730482">
    <property type="component" value="Unassembled WGS sequence"/>
</dbReference>
<keyword evidence="2" id="KW-1185">Reference proteome</keyword>
<evidence type="ECO:0000313" key="1">
    <source>
        <dbReference type="EMBL" id="MBS2547044.1"/>
    </source>
</evidence>
<dbReference type="PIRSF" id="PIRSF017393">
    <property type="entry name" value="MTase_SAV2177"/>
    <property type="match status" value="1"/>
</dbReference>
<gene>
    <name evidence="1" type="ORF">KGQ19_09190</name>
</gene>
<dbReference type="GO" id="GO:0032259">
    <property type="term" value="P:methylation"/>
    <property type="evidence" value="ECO:0007669"/>
    <property type="project" value="UniProtKB-KW"/>
</dbReference>
<protein>
    <submittedName>
        <fullName evidence="1">SAM-dependent methyltransferase</fullName>
        <ecNumber evidence="1">2.1.1.-</ecNumber>
    </submittedName>
</protein>
<keyword evidence="1" id="KW-0808">Transferase</keyword>
<evidence type="ECO:0000313" key="2">
    <source>
        <dbReference type="Proteomes" id="UP000730482"/>
    </source>
</evidence>
<accession>A0ABS5KM05</accession>
<dbReference type="SUPFAM" id="SSF53335">
    <property type="entry name" value="S-adenosyl-L-methionine-dependent methyltransferases"/>
    <property type="match status" value="1"/>
</dbReference>
<name>A0ABS5KM05_9ACTN</name>
<reference evidence="1 2" key="1">
    <citation type="submission" date="2020-02" db="EMBL/GenBank/DDBJ databases">
        <title>Acidophilic actinobacteria isolated from forest soil.</title>
        <authorList>
            <person name="Golinska P."/>
        </authorList>
    </citation>
    <scope>NUCLEOTIDE SEQUENCE [LARGE SCALE GENOMIC DNA]</scope>
    <source>
        <strain evidence="1 2">NL8</strain>
    </source>
</reference>
<dbReference type="CDD" id="cd02440">
    <property type="entry name" value="AdoMet_MTases"/>
    <property type="match status" value="1"/>
</dbReference>
<dbReference type="InterPro" id="IPR029063">
    <property type="entry name" value="SAM-dependent_MTases_sf"/>
</dbReference>
<dbReference type="RefSeq" id="WP_212008649.1">
    <property type="nucleotide sequence ID" value="NZ_JAAFYZ010000022.1"/>
</dbReference>
<keyword evidence="1" id="KW-0489">Methyltransferase</keyword>
<comment type="caution">
    <text evidence="1">The sequence shown here is derived from an EMBL/GenBank/DDBJ whole genome shotgun (WGS) entry which is preliminary data.</text>
</comment>
<dbReference type="InterPro" id="IPR006764">
    <property type="entry name" value="SAM_dep_MeTrfase_SAV2177_type"/>
</dbReference>
<dbReference type="Pfam" id="PF04672">
    <property type="entry name" value="Methyltransf_19"/>
    <property type="match status" value="1"/>
</dbReference>
<dbReference type="EC" id="2.1.1.-" evidence="1"/>
<sequence length="267" mass="28904">MNEGWIAPEVDTSIAHPARMYDYFLSGKDNYPVDRAAAAKVLEFYPEAFAMAQANRAFLGRAVRYLAGAGIRQFLDIGTGIPGPGGTGEVAHSVAPGSHVVCVDNDPIVLAHSRALLVQPDLAPTTVVQADLRRPEEILDHPEVRAALDFDQPIALMLVAVLHFVTDDEDPRGILARLLKALPSGSYLTVSHVTDDFDSERARAAAAAYDKASAPIVLRPEAAVSGFFDGLELVEPGVAHLPWWRPDGEPPEGSERIWYYCGVARKP</sequence>
<proteinExistence type="predicted"/>
<dbReference type="GO" id="GO:0008168">
    <property type="term" value="F:methyltransferase activity"/>
    <property type="evidence" value="ECO:0007669"/>
    <property type="project" value="UniProtKB-KW"/>
</dbReference>
<organism evidence="1 2">
    <name type="scientific">Catenulispora pinistramenti</name>
    <dbReference type="NCBI Taxonomy" id="2705254"/>
    <lineage>
        <taxon>Bacteria</taxon>
        <taxon>Bacillati</taxon>
        <taxon>Actinomycetota</taxon>
        <taxon>Actinomycetes</taxon>
        <taxon>Catenulisporales</taxon>
        <taxon>Catenulisporaceae</taxon>
        <taxon>Catenulispora</taxon>
    </lineage>
</organism>
<dbReference type="Gene3D" id="3.40.50.150">
    <property type="entry name" value="Vaccinia Virus protein VP39"/>
    <property type="match status" value="1"/>
</dbReference>
<dbReference type="EMBL" id="JAAFYZ010000022">
    <property type="protein sequence ID" value="MBS2547044.1"/>
    <property type="molecule type" value="Genomic_DNA"/>
</dbReference>